<dbReference type="EMBL" id="CP011371">
    <property type="protein sequence ID" value="AKJ30135.1"/>
    <property type="molecule type" value="Genomic_DNA"/>
</dbReference>
<dbReference type="InterPro" id="IPR050426">
    <property type="entry name" value="Glycosyltransferase_28"/>
</dbReference>
<dbReference type="CDD" id="cd03784">
    <property type="entry name" value="GT1_Gtf-like"/>
    <property type="match status" value="1"/>
</dbReference>
<evidence type="ECO:0000313" key="3">
    <source>
        <dbReference type="Proteomes" id="UP000035352"/>
    </source>
</evidence>
<accession>A0A0G3BUC6</accession>
<keyword evidence="2" id="KW-0808">Transferase</keyword>
<dbReference type="PANTHER" id="PTHR48050">
    <property type="entry name" value="STEROL 3-BETA-GLUCOSYLTRANSFERASE"/>
    <property type="match status" value="1"/>
</dbReference>
<name>A0A0G3BUC6_9BURK</name>
<gene>
    <name evidence="2" type="ORF">AAW51_3444</name>
</gene>
<evidence type="ECO:0000313" key="2">
    <source>
        <dbReference type="EMBL" id="AKJ30135.1"/>
    </source>
</evidence>
<protein>
    <submittedName>
        <fullName evidence="2">UDP-glucose:sterol glucosyltransferase</fullName>
    </submittedName>
</protein>
<dbReference type="SUPFAM" id="SSF53756">
    <property type="entry name" value="UDP-Glycosyltransferase/glycogen phosphorylase"/>
    <property type="match status" value="1"/>
</dbReference>
<dbReference type="Gene3D" id="3.40.50.2000">
    <property type="entry name" value="Glycogen Phosphorylase B"/>
    <property type="match status" value="2"/>
</dbReference>
<sequence length="423" mass="46362">MHPFLAVAACLQRRGHRITFLAPPVHEALVTRAGFGFRPLGTDAQYQAALDDPEMWDERKALGVVWRSIRPSLVATRDLVATLPPDEPCWVLTHPIALPLAALARTVRHDLHIVGGYLAPGNLRSCRDPMTVGPRRLPGWVPRRWRRWIWDRVDASVIDPVFLPTLNEQRAAMGLGAVPRFIPHLQGTADVSLTLFPPWFGRPQPDWPTGVISGVFPLHEAEPGEGLSQTLSDFLAAGDAPIVFTPGTGHRHASPFFASALAAVARIGRRAIFLTPHRHQLPPQLPSHVLWQAHAPLRALLPRVAALVHHGGIGTSAEALRAGTPQVVVAYAFDQFDNGVRVRELGVGEMLPASRATPRRLAQAITGVLSSRPRRDSCAAASRRFASDISLDALCDELESTLAHLPQRRQNNLEQTDDLVSRP</sequence>
<keyword evidence="3" id="KW-1185">Reference proteome</keyword>
<dbReference type="GO" id="GO:0017000">
    <property type="term" value="P:antibiotic biosynthetic process"/>
    <property type="evidence" value="ECO:0007669"/>
    <property type="project" value="UniProtKB-ARBA"/>
</dbReference>
<dbReference type="Proteomes" id="UP000035352">
    <property type="component" value="Chromosome"/>
</dbReference>
<dbReference type="GO" id="GO:0008194">
    <property type="term" value="F:UDP-glycosyltransferase activity"/>
    <property type="evidence" value="ECO:0007669"/>
    <property type="project" value="InterPro"/>
</dbReference>
<dbReference type="GO" id="GO:0016758">
    <property type="term" value="F:hexosyltransferase activity"/>
    <property type="evidence" value="ECO:0007669"/>
    <property type="project" value="UniProtKB-ARBA"/>
</dbReference>
<dbReference type="AlphaFoldDB" id="A0A0G3BUC6"/>
<dbReference type="RefSeq" id="WP_083438713.1">
    <property type="nucleotide sequence ID" value="NZ_CP011371.1"/>
</dbReference>
<dbReference type="Pfam" id="PF06722">
    <property type="entry name" value="EryCIII-like_C"/>
    <property type="match status" value="1"/>
</dbReference>
<evidence type="ECO:0000259" key="1">
    <source>
        <dbReference type="Pfam" id="PF06722"/>
    </source>
</evidence>
<reference evidence="2 3" key="1">
    <citation type="submission" date="2015-05" db="EMBL/GenBank/DDBJ databases">
        <authorList>
            <person name="Tang B."/>
            <person name="Yu Y."/>
        </authorList>
    </citation>
    <scope>NUCLEOTIDE SEQUENCE [LARGE SCALE GENOMIC DNA]</scope>
    <source>
        <strain evidence="2 3">DSM 7029</strain>
    </source>
</reference>
<dbReference type="KEGG" id="pbh:AAW51_3444"/>
<dbReference type="PATRIC" id="fig|413882.6.peg.3597"/>
<dbReference type="STRING" id="413882.AAW51_3444"/>
<dbReference type="OrthoDB" id="9805366at2"/>
<dbReference type="InterPro" id="IPR010610">
    <property type="entry name" value="EryCIII-like_C"/>
</dbReference>
<dbReference type="InterPro" id="IPR002213">
    <property type="entry name" value="UDP_glucos_trans"/>
</dbReference>
<organism evidence="2 3">
    <name type="scientific">Caldimonas brevitalea</name>
    <dbReference type="NCBI Taxonomy" id="413882"/>
    <lineage>
        <taxon>Bacteria</taxon>
        <taxon>Pseudomonadati</taxon>
        <taxon>Pseudomonadota</taxon>
        <taxon>Betaproteobacteria</taxon>
        <taxon>Burkholderiales</taxon>
        <taxon>Sphaerotilaceae</taxon>
        <taxon>Caldimonas</taxon>
    </lineage>
</organism>
<proteinExistence type="predicted"/>
<feature type="domain" description="Erythromycin biosynthesis protein CIII-like C-terminal" evidence="1">
    <location>
        <begin position="279"/>
        <end position="383"/>
    </location>
</feature>
<dbReference type="PANTHER" id="PTHR48050:SF13">
    <property type="entry name" value="STEROL 3-BETA-GLUCOSYLTRANSFERASE UGT80A2"/>
    <property type="match status" value="1"/>
</dbReference>